<keyword evidence="7 11" id="KW-0812">Transmembrane</keyword>
<keyword evidence="6" id="KW-0533">Nickel</keyword>
<dbReference type="STRING" id="1284.SHYC_03020"/>
<dbReference type="HOGENOM" id="CLU_016047_14_3_9"/>
<dbReference type="PROSITE" id="PS50928">
    <property type="entry name" value="ABC_TM1"/>
    <property type="match status" value="1"/>
</dbReference>
<dbReference type="SUPFAM" id="SSF161098">
    <property type="entry name" value="MetI-like"/>
    <property type="match status" value="1"/>
</dbReference>
<proteinExistence type="inferred from homology"/>
<protein>
    <recommendedName>
        <fullName evidence="12">Molybdenum transport system permease</fullName>
    </recommendedName>
</protein>
<dbReference type="InterPro" id="IPR000515">
    <property type="entry name" value="MetI-like"/>
</dbReference>
<comment type="subcellular location">
    <subcellularLocation>
        <location evidence="1 11">Cell membrane</location>
        <topology evidence="1 11">Multi-pass membrane protein</topology>
    </subcellularLocation>
</comment>
<keyword evidence="9" id="KW-0406">Ion transport</keyword>
<comment type="caution">
    <text evidence="13">The sequence shown here is derived from an EMBL/GenBank/DDBJ whole genome shotgun (WGS) entry which is preliminary data.</text>
</comment>
<dbReference type="AlphaFoldDB" id="A0A0A8HMQ7"/>
<dbReference type="CDD" id="cd06261">
    <property type="entry name" value="TM_PBP2"/>
    <property type="match status" value="1"/>
</dbReference>
<keyword evidence="10 11" id="KW-0472">Membrane</keyword>
<evidence type="ECO:0000313" key="14">
    <source>
        <dbReference type="Proteomes" id="UP000285625"/>
    </source>
</evidence>
<dbReference type="RefSeq" id="WP_039644401.1">
    <property type="nucleotide sequence ID" value="NZ_CP008747.1"/>
</dbReference>
<dbReference type="InterPro" id="IPR035906">
    <property type="entry name" value="MetI-like_sf"/>
</dbReference>
<comment type="similarity">
    <text evidence="2 12">Belongs to the binding-protein-dependent transport system permease family. CysTW subfamily.</text>
</comment>
<keyword evidence="4 12" id="KW-1003">Cell membrane</keyword>
<keyword evidence="5 12" id="KW-0500">Molybdenum</keyword>
<evidence type="ECO:0000256" key="1">
    <source>
        <dbReference type="ARBA" id="ARBA00004651"/>
    </source>
</evidence>
<dbReference type="PANTHER" id="PTHR30183">
    <property type="entry name" value="MOLYBDENUM TRANSPORT SYSTEM PERMEASE PROTEIN MODB"/>
    <property type="match status" value="1"/>
</dbReference>
<dbReference type="PANTHER" id="PTHR30183:SF3">
    <property type="entry name" value="MOLYBDENUM TRANSPORT SYSTEM PERMEASE PROTEIN MODB"/>
    <property type="match status" value="1"/>
</dbReference>
<sequence>MADLTPLWISLKIAMMSTIVVVFLSIMLAKWLYNKQNTWTRLIESLVFLPIILPPTVLGFLLLIVFSVEGPLGHLLTDTLGIQVVFSLVGATIASIIVSFPLMYQHAVHGFRSIDAQMLNAARTMGASEGKIFFKLILPLSKRALISGAMLAFARAIGEFGATLMVAGYIPGRTNTLPLEIYFLVQQGRENQAWLWVLVLVAFSITIIGTMNLLNKDAYKERD</sequence>
<evidence type="ECO:0000256" key="3">
    <source>
        <dbReference type="ARBA" id="ARBA00022448"/>
    </source>
</evidence>
<evidence type="ECO:0000256" key="7">
    <source>
        <dbReference type="ARBA" id="ARBA00022692"/>
    </source>
</evidence>
<dbReference type="Proteomes" id="UP000285625">
    <property type="component" value="Unassembled WGS sequence"/>
</dbReference>
<dbReference type="GO" id="GO:0015098">
    <property type="term" value="F:molybdate ion transmembrane transporter activity"/>
    <property type="evidence" value="ECO:0007669"/>
    <property type="project" value="UniProtKB-UniRule"/>
</dbReference>
<feature type="transmembrane region" description="Helical" evidence="11">
    <location>
        <begin position="45"/>
        <end position="68"/>
    </location>
</feature>
<evidence type="ECO:0000256" key="8">
    <source>
        <dbReference type="ARBA" id="ARBA00022989"/>
    </source>
</evidence>
<reference evidence="13 14" key="1">
    <citation type="journal article" date="2016" name="Front. Microbiol.">
        <title>Comprehensive Phylogenetic Analysis of Bovine Non-aureus Staphylococci Species Based on Whole-Genome Sequencing.</title>
        <authorList>
            <person name="Naushad S."/>
            <person name="Barkema H.W."/>
            <person name="Luby C."/>
            <person name="Condas L.A."/>
            <person name="Nobrega D.B."/>
            <person name="Carson D.A."/>
            <person name="De Buck J."/>
        </authorList>
    </citation>
    <scope>NUCLEOTIDE SEQUENCE [LARGE SCALE GENOMIC DNA]</scope>
    <source>
        <strain evidence="13 14">SNUC 5959</strain>
    </source>
</reference>
<dbReference type="NCBIfam" id="TIGR02141">
    <property type="entry name" value="modB_ABC"/>
    <property type="match status" value="1"/>
</dbReference>
<dbReference type="Pfam" id="PF00528">
    <property type="entry name" value="BPD_transp_1"/>
    <property type="match status" value="1"/>
</dbReference>
<dbReference type="KEGG" id="shu:SHYC_03020"/>
<feature type="transmembrane region" description="Helical" evidence="11">
    <location>
        <begin position="13"/>
        <end position="33"/>
    </location>
</feature>
<gene>
    <name evidence="13" type="primary">modB</name>
    <name evidence="13" type="ORF">BUZ57_08850</name>
</gene>
<evidence type="ECO:0000256" key="4">
    <source>
        <dbReference type="ARBA" id="ARBA00022475"/>
    </source>
</evidence>
<feature type="transmembrane region" description="Helical" evidence="11">
    <location>
        <begin position="80"/>
        <end position="104"/>
    </location>
</feature>
<keyword evidence="8 11" id="KW-1133">Transmembrane helix</keyword>
<evidence type="ECO:0000256" key="6">
    <source>
        <dbReference type="ARBA" id="ARBA00022596"/>
    </source>
</evidence>
<accession>A0A0A8HMQ7</accession>
<keyword evidence="3 11" id="KW-0813">Transport</keyword>
<evidence type="ECO:0000256" key="5">
    <source>
        <dbReference type="ARBA" id="ARBA00022505"/>
    </source>
</evidence>
<dbReference type="Gene3D" id="1.10.3720.10">
    <property type="entry name" value="MetI-like"/>
    <property type="match status" value="1"/>
</dbReference>
<feature type="transmembrane region" description="Helical" evidence="11">
    <location>
        <begin position="193"/>
        <end position="214"/>
    </location>
</feature>
<feature type="transmembrane region" description="Helical" evidence="11">
    <location>
        <begin position="144"/>
        <end position="170"/>
    </location>
</feature>
<dbReference type="GO" id="GO:0005886">
    <property type="term" value="C:plasma membrane"/>
    <property type="evidence" value="ECO:0007669"/>
    <property type="project" value="UniProtKB-SubCell"/>
</dbReference>
<dbReference type="InterPro" id="IPR011867">
    <property type="entry name" value="ModB_ABC"/>
</dbReference>
<dbReference type="GeneID" id="41072440"/>
<comment type="function">
    <text evidence="12">Part of the binding-protein-dependent transport system for molybdenum; probably responsible for the translocation of the substrate across the membrane.</text>
</comment>
<organism evidence="13 14">
    <name type="scientific">Staphylococcus hyicus</name>
    <dbReference type="NCBI Taxonomy" id="1284"/>
    <lineage>
        <taxon>Bacteria</taxon>
        <taxon>Bacillati</taxon>
        <taxon>Bacillota</taxon>
        <taxon>Bacilli</taxon>
        <taxon>Bacillales</taxon>
        <taxon>Staphylococcaceae</taxon>
        <taxon>Staphylococcus</taxon>
    </lineage>
</organism>
<name>A0A0A8HMQ7_STAHY</name>
<keyword evidence="9" id="KW-0921">Nickel transport</keyword>
<dbReference type="GO" id="GO:0015675">
    <property type="term" value="P:nickel cation transport"/>
    <property type="evidence" value="ECO:0007669"/>
    <property type="project" value="UniProtKB-KW"/>
</dbReference>
<evidence type="ECO:0000313" key="13">
    <source>
        <dbReference type="EMBL" id="RIO44715.1"/>
    </source>
</evidence>
<evidence type="ECO:0000256" key="9">
    <source>
        <dbReference type="ARBA" id="ARBA00023112"/>
    </source>
</evidence>
<dbReference type="EMBL" id="QXVO01000027">
    <property type="protein sequence ID" value="RIO44715.1"/>
    <property type="molecule type" value="Genomic_DNA"/>
</dbReference>
<evidence type="ECO:0000256" key="11">
    <source>
        <dbReference type="RuleBase" id="RU363032"/>
    </source>
</evidence>
<evidence type="ECO:0000256" key="2">
    <source>
        <dbReference type="ARBA" id="ARBA00007069"/>
    </source>
</evidence>
<evidence type="ECO:0000256" key="10">
    <source>
        <dbReference type="ARBA" id="ARBA00023136"/>
    </source>
</evidence>
<evidence type="ECO:0000256" key="12">
    <source>
        <dbReference type="RuleBase" id="RU365097"/>
    </source>
</evidence>